<evidence type="ECO:0000256" key="2">
    <source>
        <dbReference type="SAM" id="SignalP"/>
    </source>
</evidence>
<dbReference type="EMBL" id="JARAWJ010000054">
    <property type="protein sequence ID" value="MDX3043506.1"/>
    <property type="molecule type" value="Genomic_DNA"/>
</dbReference>
<keyword evidence="1" id="KW-0472">Membrane</keyword>
<feature type="transmembrane region" description="Helical" evidence="1">
    <location>
        <begin position="30"/>
        <end position="47"/>
    </location>
</feature>
<reference evidence="3 4" key="1">
    <citation type="journal article" date="2023" name="Microb. Genom.">
        <title>Mesoterricola silvestris gen. nov., sp. nov., Mesoterricola sediminis sp. nov., Geothrix oryzae sp. nov., Geothrix edaphica sp. nov., Geothrix rubra sp. nov., and Geothrix limicola sp. nov., six novel members of Acidobacteriota isolated from soils.</title>
        <authorList>
            <person name="Weisberg A.J."/>
            <person name="Pearce E."/>
            <person name="Kramer C.G."/>
            <person name="Chang J.H."/>
            <person name="Clarke C.R."/>
        </authorList>
    </citation>
    <scope>NUCLEOTIDE SEQUENCE [LARGE SCALE GENOMIC DNA]</scope>
    <source>
        <strain evidence="3 4">NE20-4-1</strain>
    </source>
</reference>
<dbReference type="RefSeq" id="WP_193381309.1">
    <property type="nucleotide sequence ID" value="NZ_JABXWF010000032.1"/>
</dbReference>
<organism evidence="3 4">
    <name type="scientific">Streptomyces caniscabiei</name>
    <dbReference type="NCBI Taxonomy" id="2746961"/>
    <lineage>
        <taxon>Bacteria</taxon>
        <taxon>Bacillati</taxon>
        <taxon>Actinomycetota</taxon>
        <taxon>Actinomycetes</taxon>
        <taxon>Kitasatosporales</taxon>
        <taxon>Streptomycetaceae</taxon>
        <taxon>Streptomyces</taxon>
    </lineage>
</organism>
<evidence type="ECO:0000313" key="4">
    <source>
        <dbReference type="Proteomes" id="UP001282474"/>
    </source>
</evidence>
<evidence type="ECO:0000256" key="1">
    <source>
        <dbReference type="SAM" id="Phobius"/>
    </source>
</evidence>
<keyword evidence="1" id="KW-0812">Transmembrane</keyword>
<dbReference type="Proteomes" id="UP001282474">
    <property type="component" value="Unassembled WGS sequence"/>
</dbReference>
<accession>A0ABU4N2D0</accession>
<name>A0ABU4N2D0_9ACTN</name>
<feature type="signal peptide" evidence="2">
    <location>
        <begin position="1"/>
        <end position="20"/>
    </location>
</feature>
<evidence type="ECO:0000313" key="3">
    <source>
        <dbReference type="EMBL" id="MDX3043506.1"/>
    </source>
</evidence>
<sequence>MSRALMYALVLPLFAAEVFAQFVAHDQQWTTVFAVLALGVLAVRYLLGPQTDDETCPPDCPKCRESLGEDL</sequence>
<keyword evidence="1" id="KW-1133">Transmembrane helix</keyword>
<feature type="chain" id="PRO_5046590256" evidence="2">
    <location>
        <begin position="21"/>
        <end position="71"/>
    </location>
</feature>
<keyword evidence="4" id="KW-1185">Reference proteome</keyword>
<keyword evidence="2" id="KW-0732">Signal</keyword>
<gene>
    <name evidence="3" type="ORF">PV383_41060</name>
</gene>
<protein>
    <submittedName>
        <fullName evidence="3">Uncharacterized protein</fullName>
    </submittedName>
</protein>
<comment type="caution">
    <text evidence="3">The sequence shown here is derived from an EMBL/GenBank/DDBJ whole genome shotgun (WGS) entry which is preliminary data.</text>
</comment>
<proteinExistence type="predicted"/>